<keyword evidence="2" id="KW-1185">Reference proteome</keyword>
<evidence type="ECO:0000313" key="1">
    <source>
        <dbReference type="EMBL" id="ETN82439.1"/>
    </source>
</evidence>
<dbReference type="KEGG" id="nai:NECAME_07967"/>
<dbReference type="AlphaFoldDB" id="W2TLC9"/>
<gene>
    <name evidence="1" type="ORF">NECAME_07967</name>
</gene>
<evidence type="ECO:0000313" key="2">
    <source>
        <dbReference type="Proteomes" id="UP000053676"/>
    </source>
</evidence>
<sequence length="111" mass="12502">MDSRHASSDCVIIAFPPQRTIYSPFNTIFEEDKIRFEIANKFSTASANADTACARINCQLPPLHSFIAVMSFREVTSQKSKRKRVHLISVMADAITNPDVNPLIFCLRDNV</sequence>
<dbReference type="Proteomes" id="UP000053676">
    <property type="component" value="Unassembled WGS sequence"/>
</dbReference>
<reference evidence="2" key="1">
    <citation type="journal article" date="2014" name="Nat. Genet.">
        <title>Genome of the human hookworm Necator americanus.</title>
        <authorList>
            <person name="Tang Y.T."/>
            <person name="Gao X."/>
            <person name="Rosa B.A."/>
            <person name="Abubucker S."/>
            <person name="Hallsworth-Pepin K."/>
            <person name="Martin J."/>
            <person name="Tyagi R."/>
            <person name="Heizer E."/>
            <person name="Zhang X."/>
            <person name="Bhonagiri-Palsikar V."/>
            <person name="Minx P."/>
            <person name="Warren W.C."/>
            <person name="Wang Q."/>
            <person name="Zhan B."/>
            <person name="Hotez P.J."/>
            <person name="Sternberg P.W."/>
            <person name="Dougall A."/>
            <person name="Gaze S.T."/>
            <person name="Mulvenna J."/>
            <person name="Sotillo J."/>
            <person name="Ranganathan S."/>
            <person name="Rabelo E.M."/>
            <person name="Wilson R.K."/>
            <person name="Felgner P.L."/>
            <person name="Bethony J."/>
            <person name="Hawdon J.M."/>
            <person name="Gasser R.B."/>
            <person name="Loukas A."/>
            <person name="Mitreva M."/>
        </authorList>
    </citation>
    <scope>NUCLEOTIDE SEQUENCE [LARGE SCALE GENOMIC DNA]</scope>
</reference>
<protein>
    <submittedName>
        <fullName evidence="1">Uncharacterized protein</fullName>
    </submittedName>
</protein>
<accession>W2TLC9</accession>
<name>W2TLC9_NECAM</name>
<proteinExistence type="predicted"/>
<organism evidence="1 2">
    <name type="scientific">Necator americanus</name>
    <name type="common">Human hookworm</name>
    <dbReference type="NCBI Taxonomy" id="51031"/>
    <lineage>
        <taxon>Eukaryota</taxon>
        <taxon>Metazoa</taxon>
        <taxon>Ecdysozoa</taxon>
        <taxon>Nematoda</taxon>
        <taxon>Chromadorea</taxon>
        <taxon>Rhabditida</taxon>
        <taxon>Rhabditina</taxon>
        <taxon>Rhabditomorpha</taxon>
        <taxon>Strongyloidea</taxon>
        <taxon>Ancylostomatidae</taxon>
        <taxon>Bunostominae</taxon>
        <taxon>Necator</taxon>
    </lineage>
</organism>
<dbReference type="EMBL" id="KI658480">
    <property type="protein sequence ID" value="ETN82439.1"/>
    <property type="molecule type" value="Genomic_DNA"/>
</dbReference>